<reference evidence="1" key="1">
    <citation type="journal article" date="2022" name="Cell">
        <title>Design, construction, and in vivo augmentation of a complex gut microbiome.</title>
        <authorList>
            <person name="Cheng A.G."/>
            <person name="Ho P.Y."/>
            <person name="Aranda-Diaz A."/>
            <person name="Jain S."/>
            <person name="Yu F.B."/>
            <person name="Meng X."/>
            <person name="Wang M."/>
            <person name="Iakiviak M."/>
            <person name="Nagashima K."/>
            <person name="Zhao A."/>
            <person name="Murugkar P."/>
            <person name="Patil A."/>
            <person name="Atabakhsh K."/>
            <person name="Weakley A."/>
            <person name="Yan J."/>
            <person name="Brumbaugh A.R."/>
            <person name="Higginbottom S."/>
            <person name="Dimas A."/>
            <person name="Shiver A.L."/>
            <person name="Deutschbauer A."/>
            <person name="Neff N."/>
            <person name="Sonnenburg J.L."/>
            <person name="Huang K.C."/>
            <person name="Fischbach M.A."/>
        </authorList>
    </citation>
    <scope>NUCLEOTIDE SEQUENCE</scope>
    <source>
        <strain evidence="1">DSM 19829</strain>
    </source>
</reference>
<accession>A0ABY5VJD1</accession>
<evidence type="ECO:0000313" key="1">
    <source>
        <dbReference type="EMBL" id="UWP59628.1"/>
    </source>
</evidence>
<dbReference type="EMBL" id="CP102290">
    <property type="protein sequence ID" value="UWP59628.1"/>
    <property type="molecule type" value="Genomic_DNA"/>
</dbReference>
<dbReference type="Proteomes" id="UP001060164">
    <property type="component" value="Chromosome"/>
</dbReference>
<proteinExistence type="predicted"/>
<dbReference type="RefSeq" id="WP_028528324.1">
    <property type="nucleotide sequence ID" value="NZ_CABLBR010000010.1"/>
</dbReference>
<keyword evidence="2" id="KW-1185">Reference proteome</keyword>
<organism evidence="1 2">
    <name type="scientific">Ruminococcus gauvreauii</name>
    <dbReference type="NCBI Taxonomy" id="438033"/>
    <lineage>
        <taxon>Bacteria</taxon>
        <taxon>Bacillati</taxon>
        <taxon>Bacillota</taxon>
        <taxon>Clostridia</taxon>
        <taxon>Eubacteriales</taxon>
        <taxon>Oscillospiraceae</taxon>
        <taxon>Ruminococcus</taxon>
    </lineage>
</organism>
<evidence type="ECO:0008006" key="3">
    <source>
        <dbReference type="Google" id="ProtNLM"/>
    </source>
</evidence>
<evidence type="ECO:0000313" key="2">
    <source>
        <dbReference type="Proteomes" id="UP001060164"/>
    </source>
</evidence>
<gene>
    <name evidence="1" type="ORF">NQ502_00775</name>
</gene>
<name>A0ABY5VJD1_9FIRM</name>
<sequence>MQFYEKLIFIMNLTQTSNQELARAIHADPATISRLRTGKRGIPRNPEPLRSMALFFAGRCVTEYQRRALSEMAGVKRIITAKRDQLSEFLFYWLCGDADGVDRFMRTFESLKIEGNPPEPDMAPHMISTKGNYIYYGNEGKRAAMRAAYQHLLTRQMPVTLCVVADETDDWLMEDYDFTASMQSGLLARLRQGLQILHIIPSIYSGDQILESLSRWIPLYMTGQVKAYFYPHIRDRLHRHTCIVAPGQIALTSHSMAGQSSSYATLLTTDTRLIQAIETEFQDYLSMCRPMLNIYSEPRRLLQCFMNFLSPCGFRIQKLLSLSAVTAPLELIVESIERREDPEMKKLGEIYLQEMKKLEQNQDQYDMIDIVHLSSAEQVRTGTVPIISSYGIAETLYYTPETYALHLKKILHILETHENYHFVPLEGPVEEESALMVKENHRALLVHTSEPFTVFEISQPEIVALYREHLLRIAERQGYTGIHRSKIKSKIRELIRELQEN</sequence>
<protein>
    <recommendedName>
        <fullName evidence="3">Transcriptional regulator</fullName>
    </recommendedName>
</protein>